<dbReference type="InterPro" id="IPR016197">
    <property type="entry name" value="Chromo-like_dom_sf"/>
</dbReference>
<feature type="compositionally biased region" description="Basic and acidic residues" evidence="3">
    <location>
        <begin position="78"/>
        <end position="95"/>
    </location>
</feature>
<comment type="caution">
    <text evidence="5">The sequence shown here is derived from an EMBL/GenBank/DDBJ whole genome shotgun (WGS) entry which is preliminary data.</text>
</comment>
<accession>A0A9N8V2A5</accession>
<keyword evidence="2" id="KW-0539">Nucleus</keyword>
<sequence>MEYNKKRRAEDNSESKKRKLESDLSGDEYEVEAIENHKYVDGKNYYRVKWKGYDERTWEPSQNLNNCKEKLHEYKLSVRGRQEPNKLKKGERDGDSSTTTKSSNQRVVAKKDAKTINYKRFSNGSKYSLPTAFKISKGDASNNAYPNNTHNKKKDDSNSVTMPLEVRLPPFGPGDRSINFKNKPPKWYGIICRIRNEEEMNVGKVQITNYTEDSMENFPCFDLEGFLKDSFNKFPIYLVTISTSIKDEMSELDRLQSFLLKRFKVGVINIENLTLYLLPTSETSSELLGVDRPSNVNDLYFVLQLPKNELSNYLKSQPSSTKKYKSSKSTKQLTYHEAQRNNLPPISISPPRRPIQKSFNPNNETTSNLELQSPTKKYSVPSSSSRPTQASVHQNKDDMDIQFPSPKRHKGYAGIDQFKVHQKNMLPNIQSVRPTNTIPKEISKPIVANEPVKYSVNLNEFDGLNFTVVGSAYVESQRVIAYLKEMGGNEVLAKDPSMDCVISLEDYDMDSDRITFGSMECLIKVHYDKYRHFVVIDENYEPSVENEMIGIETMSIEKLKQEFEENREIFV</sequence>
<feature type="region of interest" description="Disordered" evidence="3">
    <location>
        <begin position="1"/>
        <end position="27"/>
    </location>
</feature>
<feature type="region of interest" description="Disordered" evidence="3">
    <location>
        <begin position="138"/>
        <end position="160"/>
    </location>
</feature>
<dbReference type="SMART" id="SM00298">
    <property type="entry name" value="CHROMO"/>
    <property type="match status" value="1"/>
</dbReference>
<evidence type="ECO:0000256" key="3">
    <source>
        <dbReference type="SAM" id="MobiDB-lite"/>
    </source>
</evidence>
<reference evidence="5" key="1">
    <citation type="submission" date="2021-06" db="EMBL/GenBank/DDBJ databases">
        <authorList>
            <person name="Kallberg Y."/>
            <person name="Tangrot J."/>
            <person name="Rosling A."/>
        </authorList>
    </citation>
    <scope>NUCLEOTIDE SEQUENCE</scope>
    <source>
        <strain evidence="5">87-6 pot B 2015</strain>
    </source>
</reference>
<dbReference type="Pfam" id="PF00385">
    <property type="entry name" value="Chromo"/>
    <property type="match status" value="1"/>
</dbReference>
<keyword evidence="6" id="KW-1185">Reference proteome</keyword>
<dbReference type="InterPro" id="IPR023780">
    <property type="entry name" value="Chromo_domain"/>
</dbReference>
<dbReference type="Proteomes" id="UP000789375">
    <property type="component" value="Unassembled WGS sequence"/>
</dbReference>
<dbReference type="PANTHER" id="PTHR22812">
    <property type="entry name" value="CHROMOBOX PROTEIN"/>
    <property type="match status" value="1"/>
</dbReference>
<feature type="region of interest" description="Disordered" evidence="3">
    <location>
        <begin position="78"/>
        <end position="109"/>
    </location>
</feature>
<dbReference type="EMBL" id="CAJVPP010000026">
    <property type="protein sequence ID" value="CAG8435661.1"/>
    <property type="molecule type" value="Genomic_DNA"/>
</dbReference>
<protein>
    <submittedName>
        <fullName evidence="5">8675_t:CDS:1</fullName>
    </submittedName>
</protein>
<evidence type="ECO:0000259" key="4">
    <source>
        <dbReference type="PROSITE" id="PS50013"/>
    </source>
</evidence>
<organism evidence="5 6">
    <name type="scientific">Funneliformis mosseae</name>
    <name type="common">Endomycorrhizal fungus</name>
    <name type="synonym">Glomus mosseae</name>
    <dbReference type="NCBI Taxonomy" id="27381"/>
    <lineage>
        <taxon>Eukaryota</taxon>
        <taxon>Fungi</taxon>
        <taxon>Fungi incertae sedis</taxon>
        <taxon>Mucoromycota</taxon>
        <taxon>Glomeromycotina</taxon>
        <taxon>Glomeromycetes</taxon>
        <taxon>Glomerales</taxon>
        <taxon>Glomeraceae</taxon>
        <taxon>Funneliformis</taxon>
    </lineage>
</organism>
<dbReference type="SUPFAM" id="SSF54160">
    <property type="entry name" value="Chromo domain-like"/>
    <property type="match status" value="1"/>
</dbReference>
<feature type="domain" description="Chromo" evidence="4">
    <location>
        <begin position="29"/>
        <end position="86"/>
    </location>
</feature>
<feature type="region of interest" description="Disordered" evidence="3">
    <location>
        <begin position="313"/>
        <end position="398"/>
    </location>
</feature>
<evidence type="ECO:0000256" key="1">
    <source>
        <dbReference type="ARBA" id="ARBA00004123"/>
    </source>
</evidence>
<dbReference type="Gene3D" id="2.40.50.40">
    <property type="match status" value="1"/>
</dbReference>
<dbReference type="AlphaFoldDB" id="A0A9N8V2A5"/>
<dbReference type="PROSITE" id="PS50013">
    <property type="entry name" value="CHROMO_2"/>
    <property type="match status" value="1"/>
</dbReference>
<dbReference type="GO" id="GO:0005634">
    <property type="term" value="C:nucleus"/>
    <property type="evidence" value="ECO:0007669"/>
    <property type="project" value="UniProtKB-SubCell"/>
</dbReference>
<feature type="compositionally biased region" description="Polar residues" evidence="3">
    <location>
        <begin position="139"/>
        <end position="149"/>
    </location>
</feature>
<feature type="compositionally biased region" description="Polar residues" evidence="3">
    <location>
        <begin position="357"/>
        <end position="393"/>
    </location>
</feature>
<dbReference type="InterPro" id="IPR000953">
    <property type="entry name" value="Chromo/chromo_shadow_dom"/>
</dbReference>
<name>A0A9N8V2A5_FUNMO</name>
<dbReference type="CDD" id="cd00024">
    <property type="entry name" value="CD_CSD"/>
    <property type="match status" value="1"/>
</dbReference>
<evidence type="ECO:0000256" key="2">
    <source>
        <dbReference type="ARBA" id="ARBA00023242"/>
    </source>
</evidence>
<gene>
    <name evidence="5" type="ORF">FMOSSE_LOCUS287</name>
</gene>
<dbReference type="InterPro" id="IPR051219">
    <property type="entry name" value="Heterochromatin_chromo-domain"/>
</dbReference>
<proteinExistence type="predicted"/>
<feature type="compositionally biased region" description="Polar residues" evidence="3">
    <location>
        <begin position="96"/>
        <end position="106"/>
    </location>
</feature>
<comment type="subcellular location">
    <subcellularLocation>
        <location evidence="1">Nucleus</location>
    </subcellularLocation>
</comment>
<evidence type="ECO:0000313" key="6">
    <source>
        <dbReference type="Proteomes" id="UP000789375"/>
    </source>
</evidence>
<dbReference type="Gene3D" id="3.40.50.11490">
    <property type="match status" value="1"/>
</dbReference>
<evidence type="ECO:0000313" key="5">
    <source>
        <dbReference type="EMBL" id="CAG8435661.1"/>
    </source>
</evidence>